<dbReference type="STRING" id="36050.A0A1B8A7B0"/>
<protein>
    <submittedName>
        <fullName evidence="2">Uncharacterized protein</fullName>
    </submittedName>
</protein>
<name>A0A1B8A7B0_FUSPO</name>
<dbReference type="AlphaFoldDB" id="A0A1B8A7B0"/>
<keyword evidence="4" id="KW-1185">Reference proteome</keyword>
<accession>A0A1B8A7B0</accession>
<dbReference type="EMBL" id="LYXU01000100">
    <property type="protein sequence ID" value="OBS16364.1"/>
    <property type="molecule type" value="Genomic_DNA"/>
</dbReference>
<gene>
    <name evidence="3" type="ORF">FPOA_12962</name>
    <name evidence="2" type="ORF">FPOA_12966</name>
</gene>
<feature type="compositionally biased region" description="Polar residues" evidence="1">
    <location>
        <begin position="1"/>
        <end position="15"/>
    </location>
</feature>
<evidence type="ECO:0000313" key="3">
    <source>
        <dbReference type="EMBL" id="OBS16382.1"/>
    </source>
</evidence>
<feature type="region of interest" description="Disordered" evidence="1">
    <location>
        <begin position="83"/>
        <end position="112"/>
    </location>
</feature>
<feature type="compositionally biased region" description="Low complexity" evidence="1">
    <location>
        <begin position="87"/>
        <end position="97"/>
    </location>
</feature>
<sequence>MTSSLPAHYHLSQQVERPPMEMPYSAAGIPTSIQSSPSTFSATSVPSPMVQDGFYAHQPATQPAYTAAETQPAMVRYHQPIQHHMAQPQQPVVSQPQHMPATPEDYCRPSWH</sequence>
<feature type="compositionally biased region" description="Polar residues" evidence="1">
    <location>
        <begin position="31"/>
        <end position="45"/>
    </location>
</feature>
<organism evidence="2 4">
    <name type="scientific">Fusarium poae</name>
    <dbReference type="NCBI Taxonomy" id="36050"/>
    <lineage>
        <taxon>Eukaryota</taxon>
        <taxon>Fungi</taxon>
        <taxon>Dikarya</taxon>
        <taxon>Ascomycota</taxon>
        <taxon>Pezizomycotina</taxon>
        <taxon>Sordariomycetes</taxon>
        <taxon>Hypocreomycetidae</taxon>
        <taxon>Hypocreales</taxon>
        <taxon>Nectriaceae</taxon>
        <taxon>Fusarium</taxon>
    </lineage>
</organism>
<proteinExistence type="predicted"/>
<comment type="caution">
    <text evidence="2">The sequence shown here is derived from an EMBL/GenBank/DDBJ whole genome shotgun (WGS) entry which is preliminary data.</text>
</comment>
<dbReference type="Proteomes" id="UP000091967">
    <property type="component" value="Unassembled WGS sequence"/>
</dbReference>
<feature type="region of interest" description="Disordered" evidence="1">
    <location>
        <begin position="1"/>
        <end position="45"/>
    </location>
</feature>
<evidence type="ECO:0000313" key="2">
    <source>
        <dbReference type="EMBL" id="OBS16364.1"/>
    </source>
</evidence>
<reference evidence="2 4" key="1">
    <citation type="submission" date="2016-06" db="EMBL/GenBank/DDBJ databases">
        <title>Living apart together: crosstalk between the core and supernumerary genomes in a fungal plant pathogen.</title>
        <authorList>
            <person name="Vanheule A."/>
            <person name="Audenaert K."/>
            <person name="Warris S."/>
            <person name="Van De Geest H."/>
            <person name="Schijlen E."/>
            <person name="Hofte M."/>
            <person name="De Saeger S."/>
            <person name="Haesaert G."/>
            <person name="Waalwijk C."/>
            <person name="Van Der Lee T."/>
        </authorList>
    </citation>
    <scope>NUCLEOTIDE SEQUENCE [LARGE SCALE GENOMIC DNA]</scope>
    <source>
        <strain evidence="2 4">2516</strain>
    </source>
</reference>
<evidence type="ECO:0000256" key="1">
    <source>
        <dbReference type="SAM" id="MobiDB-lite"/>
    </source>
</evidence>
<evidence type="ECO:0000313" key="4">
    <source>
        <dbReference type="Proteomes" id="UP000091967"/>
    </source>
</evidence>
<dbReference type="EMBL" id="LYXU01000099">
    <property type="protein sequence ID" value="OBS16382.1"/>
    <property type="molecule type" value="Genomic_DNA"/>
</dbReference>